<accession>A0ABV9XE74</accession>
<feature type="transmembrane region" description="Helical" evidence="1">
    <location>
        <begin position="101"/>
        <end position="122"/>
    </location>
</feature>
<name>A0ABV9XE74_9ACTN</name>
<gene>
    <name evidence="2" type="ORF">ACFPM3_08945</name>
</gene>
<feature type="transmembrane region" description="Helical" evidence="1">
    <location>
        <begin position="51"/>
        <end position="70"/>
    </location>
</feature>
<reference evidence="3" key="1">
    <citation type="journal article" date="2019" name="Int. J. Syst. Evol. Microbiol.">
        <title>The Global Catalogue of Microorganisms (GCM) 10K type strain sequencing project: providing services to taxonomists for standard genome sequencing and annotation.</title>
        <authorList>
            <consortium name="The Broad Institute Genomics Platform"/>
            <consortium name="The Broad Institute Genome Sequencing Center for Infectious Disease"/>
            <person name="Wu L."/>
            <person name="Ma J."/>
        </authorList>
    </citation>
    <scope>NUCLEOTIDE SEQUENCE [LARGE SCALE GENOMIC DNA]</scope>
    <source>
        <strain evidence="3">CGMCC 4.1648</strain>
    </source>
</reference>
<organism evidence="2 3">
    <name type="scientific">Streptomyces coeruleoprunus</name>
    <dbReference type="NCBI Taxonomy" id="285563"/>
    <lineage>
        <taxon>Bacteria</taxon>
        <taxon>Bacillati</taxon>
        <taxon>Actinomycetota</taxon>
        <taxon>Actinomycetes</taxon>
        <taxon>Kitasatosporales</taxon>
        <taxon>Streptomycetaceae</taxon>
        <taxon>Streptomyces</taxon>
    </lineage>
</organism>
<keyword evidence="1" id="KW-0472">Membrane</keyword>
<feature type="transmembrane region" description="Helical" evidence="1">
    <location>
        <begin position="20"/>
        <end position="44"/>
    </location>
</feature>
<evidence type="ECO:0000256" key="1">
    <source>
        <dbReference type="SAM" id="Phobius"/>
    </source>
</evidence>
<evidence type="ECO:0000313" key="2">
    <source>
        <dbReference type="EMBL" id="MFC5022258.1"/>
    </source>
</evidence>
<dbReference type="RefSeq" id="WP_345692612.1">
    <property type="nucleotide sequence ID" value="NZ_BAABIT010000001.1"/>
</dbReference>
<comment type="caution">
    <text evidence="2">The sequence shown here is derived from an EMBL/GenBank/DDBJ whole genome shotgun (WGS) entry which is preliminary data.</text>
</comment>
<proteinExistence type="predicted"/>
<protein>
    <submittedName>
        <fullName evidence="2">Uncharacterized protein</fullName>
    </submittedName>
</protein>
<evidence type="ECO:0000313" key="3">
    <source>
        <dbReference type="Proteomes" id="UP001595829"/>
    </source>
</evidence>
<dbReference type="Proteomes" id="UP001595829">
    <property type="component" value="Unassembled WGS sequence"/>
</dbReference>
<keyword evidence="3" id="KW-1185">Reference proteome</keyword>
<feature type="transmembrane region" description="Helical" evidence="1">
    <location>
        <begin position="76"/>
        <end position="94"/>
    </location>
</feature>
<keyword evidence="1" id="KW-1133">Transmembrane helix</keyword>
<keyword evidence="1" id="KW-0812">Transmembrane</keyword>
<dbReference type="EMBL" id="JBHSJD010000006">
    <property type="protein sequence ID" value="MFC5022258.1"/>
    <property type="molecule type" value="Genomic_DNA"/>
</dbReference>
<sequence length="215" mass="22885">MHPAQRVLAFCALFATLPGLWIAVDSIVALLFPLVAVVVAIPLFVRPRIAFVRVCVCVGALLLVGGVLFVLLGLFLFLPSAVLLLLAAGADLAVRPRTGRVLVAAGALLTAAVVAVCAYGGWHFYLRPALAEPHAYRAVLDPDAGVLDEGLGDEEDRLRAQGAAWVYGSASDEGEFLEVGFRDDLPADRREDLRRQIELMPGVRSVALCPVSECG</sequence>